<evidence type="ECO:0000313" key="4">
    <source>
        <dbReference type="Proteomes" id="UP001284601"/>
    </source>
</evidence>
<dbReference type="EMBL" id="JAWSTH010000093">
    <property type="protein sequence ID" value="MDW5597569.1"/>
    <property type="molecule type" value="Genomic_DNA"/>
</dbReference>
<dbReference type="Gene3D" id="2.60.120.260">
    <property type="entry name" value="Galactose-binding domain-like"/>
    <property type="match status" value="1"/>
</dbReference>
<dbReference type="PANTHER" id="PTHR36848:SF2">
    <property type="entry name" value="SECRETED PROTEIN"/>
    <property type="match status" value="1"/>
</dbReference>
<name>A0ABU4HXI1_9ACTN</name>
<keyword evidence="2" id="KW-0732">Signal</keyword>
<keyword evidence="4" id="KW-1185">Reference proteome</keyword>
<dbReference type="GO" id="GO:0016787">
    <property type="term" value="F:hydrolase activity"/>
    <property type="evidence" value="ECO:0007669"/>
    <property type="project" value="UniProtKB-KW"/>
</dbReference>
<dbReference type="Pfam" id="PF17132">
    <property type="entry name" value="Glyco_hydro_106"/>
    <property type="match status" value="1"/>
</dbReference>
<keyword evidence="3" id="KW-0378">Hydrolase</keyword>
<reference evidence="4" key="1">
    <citation type="submission" date="2023-07" db="EMBL/GenBank/DDBJ databases">
        <title>Conexibacter stalactiti sp. nov., isolated from stalactites in a lava cave and emended description of the genus Conexibacter.</title>
        <authorList>
            <person name="Lee S.D."/>
        </authorList>
    </citation>
    <scope>NUCLEOTIDE SEQUENCE [LARGE SCALE GENOMIC DNA]</scope>
    <source>
        <strain evidence="4">KCTC 39840</strain>
    </source>
</reference>
<protein>
    <submittedName>
        <fullName evidence="3">Glycosyl hydrolase</fullName>
    </submittedName>
</protein>
<dbReference type="RefSeq" id="WP_318600035.1">
    <property type="nucleotide sequence ID" value="NZ_JAWSTH010000093.1"/>
</dbReference>
<feature type="chain" id="PRO_5046746972" evidence="2">
    <location>
        <begin position="22"/>
        <end position="1138"/>
    </location>
</feature>
<feature type="compositionally biased region" description="Pro residues" evidence="1">
    <location>
        <begin position="988"/>
        <end position="1011"/>
    </location>
</feature>
<dbReference type="InterPro" id="IPR053161">
    <property type="entry name" value="Ulvan_degrading_GH"/>
</dbReference>
<accession>A0ABU4HXI1</accession>
<evidence type="ECO:0000256" key="1">
    <source>
        <dbReference type="SAM" id="MobiDB-lite"/>
    </source>
</evidence>
<feature type="signal peptide" evidence="2">
    <location>
        <begin position="1"/>
        <end position="21"/>
    </location>
</feature>
<feature type="non-terminal residue" evidence="3">
    <location>
        <position position="1"/>
    </location>
</feature>
<organism evidence="3 4">
    <name type="scientific">Conexibacter stalactiti</name>
    <dbReference type="NCBI Taxonomy" id="1940611"/>
    <lineage>
        <taxon>Bacteria</taxon>
        <taxon>Bacillati</taxon>
        <taxon>Actinomycetota</taxon>
        <taxon>Thermoleophilia</taxon>
        <taxon>Solirubrobacterales</taxon>
        <taxon>Conexibacteraceae</taxon>
        <taxon>Conexibacter</taxon>
    </lineage>
</organism>
<proteinExistence type="predicted"/>
<evidence type="ECO:0000256" key="2">
    <source>
        <dbReference type="SAM" id="SignalP"/>
    </source>
</evidence>
<sequence length="1138" mass="120479">GAVIALAALGGLAAAAGPAAAADDAAGRFAAPAREERPMYRFWSPTGTLDRASIDAQLGAMADSGAGGVEASTFVFPGPPPPGYDAATESFGTPAWSQATSDVFESGKAHGLRVDQTYTAAWSAGTPRVSPDGARSAKQLSLASTPVDAGASFSGPLPTSALPAGVTRRELVAALAYRCVERCDGSGGVPVLDQASVVDLTGDVQPDGTVSWAAPASPAGASWLLVGAWEHGTGQWIYMAGTPRRTYLVDHFDKDGINEVQDYWDDEVFTPRLRDAMRDSGGSLFFDSLELNEFGREVRHWTPDLLREFQARRGYSLVPHLAAIAVARPSFEFAGDVGRRVREDYNRTLSDLFRDNHLLPLQQWADTLGMTVRGQAYSSWGPTPLDAMEMYTLQDVPEGEDRSFTQADPLNRIETRGSDAWRAMSSAAAWGERAIVSTECCSSGTMFRYPRETLAAHVNQQFSTGVNQIVFHGWADRSPQLASAWPSWEAFGIGSVADSYGPHNPSWQDDKAFNDYIGRAQTVLRAGELRRDVAIYHQGQGHSAAGETGDPYLVDERLEQAGYQHGFMNRTMVAADRARVSGGRLDPEGQAFGAFVIDNVANVNSQTGALDLATARRVLSWAKAGLPIVFAGPLPDRVFGNHPGQDAQLRALVEQIVAQPSATHVASEAEIVGALSAAGVTPAAAFEHPSPISGVHRETDDTHYWFLFNHGDETVSTSVALRGAGLPYRLDGWSGETTAVARYERTADGVRVPLRIRSGDAAIIALSTAKLAGEPPAAHVAATTADEARYGADGTPRLRAASAGTYTATLGDGRRVETAIGGVPAVKPLREWTLDVVSWQQGATFTDVAKVPLAPVDVTAGGDGRLPAWNAIAAIGNRSGVGTYRTTIDLGAGWDGGHGAYLDLGRVLGSFTVKVNGTAVAQPNQVVPDRIDLGPHLRAGSNEIEVRVASLLGNAAVAGVSDPYGLIGPVALEPYGEVAVPLGGGGQPEPPRNGPEPPRSGPAPPTGTPQPPRDRTKPRVTKAKLTQAARRGTAISIRFTLSERARVRATLERKRSGRVRGGRCVVGGKPAASGKRCVVWRAVRGRTVDAKAGTRTVTIATKRQSRGLPLGAYRVTLRATDAAGNGSTAVRTTFRIAR</sequence>
<feature type="region of interest" description="Disordered" evidence="1">
    <location>
        <begin position="978"/>
        <end position="1028"/>
    </location>
</feature>
<dbReference type="Proteomes" id="UP001284601">
    <property type="component" value="Unassembled WGS sequence"/>
</dbReference>
<evidence type="ECO:0000313" key="3">
    <source>
        <dbReference type="EMBL" id="MDW5597569.1"/>
    </source>
</evidence>
<gene>
    <name evidence="3" type="ORF">R7226_24680</name>
</gene>
<comment type="caution">
    <text evidence="3">The sequence shown here is derived from an EMBL/GenBank/DDBJ whole genome shotgun (WGS) entry which is preliminary data.</text>
</comment>
<dbReference type="PANTHER" id="PTHR36848">
    <property type="entry name" value="DNA-BINDING PROTEIN (PUTATIVE SECRETED PROTEIN)-RELATED"/>
    <property type="match status" value="1"/>
</dbReference>
<dbReference type="InterPro" id="IPR008979">
    <property type="entry name" value="Galactose-bd-like_sf"/>
</dbReference>
<dbReference type="SUPFAM" id="SSF49785">
    <property type="entry name" value="Galactose-binding domain-like"/>
    <property type="match status" value="1"/>
</dbReference>